<evidence type="ECO:0000256" key="3">
    <source>
        <dbReference type="ARBA" id="ARBA00022989"/>
    </source>
</evidence>
<keyword evidence="4 6" id="KW-0472">Membrane</keyword>
<dbReference type="SUPFAM" id="SSF81321">
    <property type="entry name" value="Family A G protein-coupled receptor-like"/>
    <property type="match status" value="1"/>
</dbReference>
<comment type="caution">
    <text evidence="7">The sequence shown here is derived from an EMBL/GenBank/DDBJ whole genome shotgun (WGS) entry which is preliminary data.</text>
</comment>
<evidence type="ECO:0000313" key="7">
    <source>
        <dbReference type="EMBL" id="KAK4210728.1"/>
    </source>
</evidence>
<dbReference type="GO" id="GO:0004930">
    <property type="term" value="F:G protein-coupled receptor activity"/>
    <property type="evidence" value="ECO:0007669"/>
    <property type="project" value="InterPro"/>
</dbReference>
<keyword evidence="2 6" id="KW-0812">Transmembrane</keyword>
<reference evidence="7" key="2">
    <citation type="submission" date="2023-05" db="EMBL/GenBank/DDBJ databases">
        <authorList>
            <consortium name="Lawrence Berkeley National Laboratory"/>
            <person name="Steindorff A."/>
            <person name="Hensen N."/>
            <person name="Bonometti L."/>
            <person name="Westerberg I."/>
            <person name="Brannstrom I.O."/>
            <person name="Guillou S."/>
            <person name="Cros-Aarteil S."/>
            <person name="Calhoun S."/>
            <person name="Haridas S."/>
            <person name="Kuo A."/>
            <person name="Mondo S."/>
            <person name="Pangilinan J."/>
            <person name="Riley R."/>
            <person name="Labutti K."/>
            <person name="Andreopoulos B."/>
            <person name="Lipzen A."/>
            <person name="Chen C."/>
            <person name="Yanf M."/>
            <person name="Daum C."/>
            <person name="Ng V."/>
            <person name="Clum A."/>
            <person name="Ohm R."/>
            <person name="Martin F."/>
            <person name="Silar P."/>
            <person name="Natvig D."/>
            <person name="Lalanne C."/>
            <person name="Gautier V."/>
            <person name="Ament-Velasquez S.L."/>
            <person name="Kruys A."/>
            <person name="Hutchinson M.I."/>
            <person name="Powell A.J."/>
            <person name="Barry K."/>
            <person name="Miller A.N."/>
            <person name="Grigoriev I.V."/>
            <person name="Debuchy R."/>
            <person name="Gladieux P."/>
            <person name="Thoren M.H."/>
            <person name="Johannesson H."/>
        </authorList>
    </citation>
    <scope>NUCLEOTIDE SEQUENCE</scope>
    <source>
        <strain evidence="7">PSN293</strain>
    </source>
</reference>
<name>A0AAN7B4L7_9PEZI</name>
<sequence length="651" mass="72041">MPLAIESDDLTPLPDAHRQGLIAVSVLASLSFGSSLVVLLYLTYKLIRWHFTTRWRPRNSAAEPVDLSLGLAERHFTGAHDGTQVGASGKKPYPNQFLVLIYNLLLADLHQAGAFLLNGVWARKNGIEVHNPACFLQGWLVSTGDLASSCFITAIAVHTYLAIVWNYRPPQRVLYATIVGLWMFDYTLALLGPVTTKNGAEHGGFYVRAAAWCWVSVKFETHRLVLHYLFIFISLAATSALYILIFFSLRKRESRQQSARSTQRSRLPDPSPTSTICCRDSSRDYRSDPENQISSSTIQTKDGSVIPRCEALVDTTASTDSAANTAATSPQGSGHHKAFLLYPVIYVVCTAPLALGRIATMAKVDVPISYFCVAGALIGSNGWLDVLLWGVTRKNLLFYSDVGSEETGLGTFTFMRTPHDRRYGNIVWVEGASGPQREANGNANERNNEWTTRGEDGLISASKWHLFDRIRRRIGWKRQSDFGIISLSSEKGHNSSRLHGRTVSQESLRGNTTRSFRQPNHHQDDHEGAPMPMGGGIHMDMVTSVVVVERPDLEKENREYLEQACGGTKRFLMQYCKNSSSSLSMKNCRGGQGHIGNGKSMEDMDLPELQDPSGYLTSASVESVLPTVQEGGGEVIPIIRNLTKKKEVEDE</sequence>
<keyword evidence="3 6" id="KW-1133">Transmembrane helix</keyword>
<feature type="transmembrane region" description="Helical" evidence="6">
    <location>
        <begin position="20"/>
        <end position="44"/>
    </location>
</feature>
<evidence type="ECO:0000256" key="2">
    <source>
        <dbReference type="ARBA" id="ARBA00022692"/>
    </source>
</evidence>
<feature type="region of interest" description="Disordered" evidence="5">
    <location>
        <begin position="257"/>
        <end position="297"/>
    </location>
</feature>
<dbReference type="InterPro" id="IPR000276">
    <property type="entry name" value="GPCR_Rhodpsn"/>
</dbReference>
<protein>
    <submittedName>
        <fullName evidence="7">G protein-coupled glucose receptor regulating Gpa2-domain-containing protein</fullName>
    </submittedName>
</protein>
<feature type="transmembrane region" description="Helical" evidence="6">
    <location>
        <begin position="368"/>
        <end position="391"/>
    </location>
</feature>
<feature type="transmembrane region" description="Helical" evidence="6">
    <location>
        <begin position="97"/>
        <end position="117"/>
    </location>
</feature>
<gene>
    <name evidence="7" type="ORF">QBC37DRAFT_28265</name>
</gene>
<dbReference type="AlphaFoldDB" id="A0AAN7B4L7"/>
<evidence type="ECO:0000256" key="1">
    <source>
        <dbReference type="ARBA" id="ARBA00004141"/>
    </source>
</evidence>
<organism evidence="7 8">
    <name type="scientific">Rhypophila decipiens</name>
    <dbReference type="NCBI Taxonomy" id="261697"/>
    <lineage>
        <taxon>Eukaryota</taxon>
        <taxon>Fungi</taxon>
        <taxon>Dikarya</taxon>
        <taxon>Ascomycota</taxon>
        <taxon>Pezizomycotina</taxon>
        <taxon>Sordariomycetes</taxon>
        <taxon>Sordariomycetidae</taxon>
        <taxon>Sordariales</taxon>
        <taxon>Naviculisporaceae</taxon>
        <taxon>Rhypophila</taxon>
    </lineage>
</organism>
<dbReference type="PANTHER" id="PTHR23112">
    <property type="entry name" value="G PROTEIN-COUPLED RECEPTOR 157-RELATED"/>
    <property type="match status" value="1"/>
</dbReference>
<evidence type="ECO:0000313" key="8">
    <source>
        <dbReference type="Proteomes" id="UP001301769"/>
    </source>
</evidence>
<keyword evidence="8" id="KW-1185">Reference proteome</keyword>
<keyword evidence="7" id="KW-0675">Receptor</keyword>
<dbReference type="Proteomes" id="UP001301769">
    <property type="component" value="Unassembled WGS sequence"/>
</dbReference>
<feature type="compositionally biased region" description="Basic and acidic residues" evidence="5">
    <location>
        <begin position="280"/>
        <end position="289"/>
    </location>
</feature>
<proteinExistence type="predicted"/>
<accession>A0AAN7B4L7</accession>
<feature type="transmembrane region" description="Helical" evidence="6">
    <location>
        <begin position="339"/>
        <end position="362"/>
    </location>
</feature>
<dbReference type="GO" id="GO:0007189">
    <property type="term" value="P:adenylate cyclase-activating G protein-coupled receptor signaling pathway"/>
    <property type="evidence" value="ECO:0007669"/>
    <property type="project" value="TreeGrafter"/>
</dbReference>
<reference evidence="7" key="1">
    <citation type="journal article" date="2023" name="Mol. Phylogenet. Evol.">
        <title>Genome-scale phylogeny and comparative genomics of the fungal order Sordariales.</title>
        <authorList>
            <person name="Hensen N."/>
            <person name="Bonometti L."/>
            <person name="Westerberg I."/>
            <person name="Brannstrom I.O."/>
            <person name="Guillou S."/>
            <person name="Cros-Aarteil S."/>
            <person name="Calhoun S."/>
            <person name="Haridas S."/>
            <person name="Kuo A."/>
            <person name="Mondo S."/>
            <person name="Pangilinan J."/>
            <person name="Riley R."/>
            <person name="LaButti K."/>
            <person name="Andreopoulos B."/>
            <person name="Lipzen A."/>
            <person name="Chen C."/>
            <person name="Yan M."/>
            <person name="Daum C."/>
            <person name="Ng V."/>
            <person name="Clum A."/>
            <person name="Steindorff A."/>
            <person name="Ohm R.A."/>
            <person name="Martin F."/>
            <person name="Silar P."/>
            <person name="Natvig D.O."/>
            <person name="Lalanne C."/>
            <person name="Gautier V."/>
            <person name="Ament-Velasquez S.L."/>
            <person name="Kruys A."/>
            <person name="Hutchinson M.I."/>
            <person name="Powell A.J."/>
            <person name="Barry K."/>
            <person name="Miller A.N."/>
            <person name="Grigoriev I.V."/>
            <person name="Debuchy R."/>
            <person name="Gladieux P."/>
            <person name="Hiltunen Thoren M."/>
            <person name="Johannesson H."/>
        </authorList>
    </citation>
    <scope>NUCLEOTIDE SEQUENCE</scope>
    <source>
        <strain evidence="7">PSN293</strain>
    </source>
</reference>
<evidence type="ECO:0000256" key="5">
    <source>
        <dbReference type="SAM" id="MobiDB-lite"/>
    </source>
</evidence>
<feature type="transmembrane region" description="Helical" evidence="6">
    <location>
        <begin position="146"/>
        <end position="166"/>
    </location>
</feature>
<evidence type="ECO:0000256" key="6">
    <source>
        <dbReference type="SAM" id="Phobius"/>
    </source>
</evidence>
<feature type="region of interest" description="Disordered" evidence="5">
    <location>
        <begin position="491"/>
        <end position="533"/>
    </location>
</feature>
<feature type="transmembrane region" description="Helical" evidence="6">
    <location>
        <begin position="173"/>
        <end position="192"/>
    </location>
</feature>
<feature type="transmembrane region" description="Helical" evidence="6">
    <location>
        <begin position="225"/>
        <end position="247"/>
    </location>
</feature>
<dbReference type="EMBL" id="MU858167">
    <property type="protein sequence ID" value="KAK4210728.1"/>
    <property type="molecule type" value="Genomic_DNA"/>
</dbReference>
<dbReference type="Gene3D" id="1.20.1070.10">
    <property type="entry name" value="Rhodopsin 7-helix transmembrane proteins"/>
    <property type="match status" value="1"/>
</dbReference>
<dbReference type="GO" id="GO:0005886">
    <property type="term" value="C:plasma membrane"/>
    <property type="evidence" value="ECO:0007669"/>
    <property type="project" value="TreeGrafter"/>
</dbReference>
<dbReference type="CDD" id="cd00637">
    <property type="entry name" value="7tm_classA_rhodopsin-like"/>
    <property type="match status" value="1"/>
</dbReference>
<feature type="compositionally biased region" description="Polar residues" evidence="5">
    <location>
        <begin position="502"/>
        <end position="518"/>
    </location>
</feature>
<dbReference type="Pfam" id="PF00001">
    <property type="entry name" value="7tm_1"/>
    <property type="match status" value="1"/>
</dbReference>
<comment type="subcellular location">
    <subcellularLocation>
        <location evidence="1">Membrane</location>
        <topology evidence="1">Multi-pass membrane protein</topology>
    </subcellularLocation>
</comment>
<dbReference type="PANTHER" id="PTHR23112:SF37">
    <property type="entry name" value="G PROTEIN-COUPLED RECEPTOR GPR1"/>
    <property type="match status" value="1"/>
</dbReference>
<evidence type="ECO:0000256" key="4">
    <source>
        <dbReference type="ARBA" id="ARBA00023136"/>
    </source>
</evidence>